<organism evidence="2 3">
    <name type="scientific">Streptomyces albus (strain ATCC 21838 / DSM 41398 / FERM P-419 / JCM 4703 / NBRC 107858)</name>
    <dbReference type="NCBI Taxonomy" id="1081613"/>
    <lineage>
        <taxon>Bacteria</taxon>
        <taxon>Bacillati</taxon>
        <taxon>Actinomycetota</taxon>
        <taxon>Actinomycetes</taxon>
        <taxon>Kitasatosporales</taxon>
        <taxon>Streptomycetaceae</taxon>
        <taxon>Streptomyces</taxon>
    </lineage>
</organism>
<evidence type="ECO:0000313" key="3">
    <source>
        <dbReference type="Proteomes" id="UP000031523"/>
    </source>
</evidence>
<evidence type="ECO:0000313" key="2">
    <source>
        <dbReference type="EMBL" id="AJE87399.1"/>
    </source>
</evidence>
<dbReference type="KEGG" id="sals:SLNWT_7023"/>
<accession>A0A0B5EZZ8</accession>
<reference evidence="2 3" key="1">
    <citation type="submission" date="2015-01" db="EMBL/GenBank/DDBJ databases">
        <title>Enhanced salinomycin production by adjusting the supply of polyketide extender units in Streptomyce albus DSM 41398.</title>
        <authorList>
            <person name="Lu C."/>
        </authorList>
    </citation>
    <scope>NUCLEOTIDE SEQUENCE [LARGE SCALE GENOMIC DNA]</scope>
    <source>
        <strain evidence="3">ATCC 21838 / DSM 41398 / FERM P-419 / JCM 4703 / NBRC 107858</strain>
    </source>
</reference>
<feature type="domain" description="DUF317" evidence="1">
    <location>
        <begin position="54"/>
        <end position="102"/>
    </location>
</feature>
<dbReference type="AlphaFoldDB" id="A0A0B5EZZ8"/>
<gene>
    <name evidence="2" type="ORF">SLNWT_7023</name>
</gene>
<sequence>MTAAFALQDRVLISPRHLAGMGEDYLGDVGGPLIQLFKWHVENGPSAGHVVISSPDHSVDLDVNPSEPRGRLWTITHHEADWRIQLSQHTPVEAVAAVAQALPQTLGDNRYRDRIPLIDMPLENIAAANGWKAEQGAFTSPDGHCTLINTPDNEQPWAFSHSVYEALGTEWEATFSRRAPLLNQFFAHISTSEPVQRRFGELNETVREFFLADSLPHTVITPTRGTALGPAVHHAVTQIAQSAPRLRR</sequence>
<dbReference type="EMBL" id="CP010519">
    <property type="protein sequence ID" value="AJE87399.1"/>
    <property type="molecule type" value="Genomic_DNA"/>
</dbReference>
<protein>
    <recommendedName>
        <fullName evidence="1">DUF317 domain-containing protein</fullName>
    </recommendedName>
</protein>
<keyword evidence="3" id="KW-1185">Reference proteome</keyword>
<feature type="domain" description="DUF317" evidence="1">
    <location>
        <begin position="139"/>
        <end position="195"/>
    </location>
</feature>
<evidence type="ECO:0000259" key="1">
    <source>
        <dbReference type="Pfam" id="PF03771"/>
    </source>
</evidence>
<dbReference type="Proteomes" id="UP000031523">
    <property type="component" value="Chromosome"/>
</dbReference>
<proteinExistence type="predicted"/>
<name>A0A0B5EZZ8_STRA4</name>
<dbReference type="InterPro" id="IPR005523">
    <property type="entry name" value="DUF317_SPDY"/>
</dbReference>
<dbReference type="Pfam" id="PF03771">
    <property type="entry name" value="SPDY"/>
    <property type="match status" value="2"/>
</dbReference>